<dbReference type="OrthoDB" id="825807at2"/>
<dbReference type="EMBL" id="QKTX01000010">
    <property type="protein sequence ID" value="PZV81597.1"/>
    <property type="molecule type" value="Genomic_DNA"/>
</dbReference>
<dbReference type="RefSeq" id="WP_111393583.1">
    <property type="nucleotide sequence ID" value="NZ_QKTX01000010.1"/>
</dbReference>
<keyword evidence="2" id="KW-1185">Reference proteome</keyword>
<reference evidence="1 2" key="1">
    <citation type="submission" date="2018-06" db="EMBL/GenBank/DDBJ databases">
        <title>Genomic Encyclopedia of Archaeal and Bacterial Type Strains, Phase II (KMG-II): from individual species to whole genera.</title>
        <authorList>
            <person name="Goeker M."/>
        </authorList>
    </citation>
    <scope>NUCLEOTIDE SEQUENCE [LARGE SCALE GENOMIC DNA]</scope>
    <source>
        <strain evidence="1 2">T4</strain>
    </source>
</reference>
<comment type="caution">
    <text evidence="1">The sequence shown here is derived from an EMBL/GenBank/DDBJ whole genome shotgun (WGS) entry which is preliminary data.</text>
</comment>
<protein>
    <submittedName>
        <fullName evidence="1">Uncharacterized protein</fullName>
    </submittedName>
</protein>
<dbReference type="AlphaFoldDB" id="A0A326RRA7"/>
<name>A0A326RRA7_9BACT</name>
<accession>A0A326RRA7</accession>
<dbReference type="Proteomes" id="UP000248917">
    <property type="component" value="Unassembled WGS sequence"/>
</dbReference>
<proteinExistence type="predicted"/>
<sequence>MKKVKLNLKTIWLGGLVFLIPVLCFSQFSPNFQSAGSSGKGNAEITPYYANIGTGYEGERAQVFDNFGFQLGVGISDRTEIRAKYDRFSVHEFEGGMNLLMVGPKFSTESGKFAVFIPIGSNFEKDRDATWMTEPTFIFSPALGEKIHLNLSPGFLIPLSSDAGLDETFLKLNLGLAFQLKGGWIIRPEGGLMYFLQEIGDGHFYNFGLGVSKLLASK</sequence>
<evidence type="ECO:0000313" key="2">
    <source>
        <dbReference type="Proteomes" id="UP000248917"/>
    </source>
</evidence>
<gene>
    <name evidence="1" type="ORF">CLV31_110130</name>
</gene>
<organism evidence="1 2">
    <name type="scientific">Algoriphagus aquaeductus</name>
    <dbReference type="NCBI Taxonomy" id="475299"/>
    <lineage>
        <taxon>Bacteria</taxon>
        <taxon>Pseudomonadati</taxon>
        <taxon>Bacteroidota</taxon>
        <taxon>Cytophagia</taxon>
        <taxon>Cytophagales</taxon>
        <taxon>Cyclobacteriaceae</taxon>
        <taxon>Algoriphagus</taxon>
    </lineage>
</organism>
<evidence type="ECO:0000313" key="1">
    <source>
        <dbReference type="EMBL" id="PZV81597.1"/>
    </source>
</evidence>